<dbReference type="EMBL" id="CM001441">
    <property type="protein sequence ID" value="EHQ90684.1"/>
    <property type="molecule type" value="Genomic_DNA"/>
</dbReference>
<reference evidence="1 2" key="1">
    <citation type="submission" date="2011-11" db="EMBL/GenBank/DDBJ databases">
        <title>The Noncontiguous Finished genome of Desulfosporosinus youngiae DSM 17734.</title>
        <authorList>
            <consortium name="US DOE Joint Genome Institute (JGI-PGF)"/>
            <person name="Lucas S."/>
            <person name="Han J."/>
            <person name="Lapidus A."/>
            <person name="Cheng J.-F."/>
            <person name="Goodwin L."/>
            <person name="Pitluck S."/>
            <person name="Peters L."/>
            <person name="Ovchinnikova G."/>
            <person name="Lu M."/>
            <person name="Land M.L."/>
            <person name="Hauser L."/>
            <person name="Pester M."/>
            <person name="Spring S."/>
            <person name="Ollivier B."/>
            <person name="Rattei T."/>
            <person name="Klenk H.-P."/>
            <person name="Wagner M."/>
            <person name="Loy A."/>
            <person name="Woyke T.J."/>
        </authorList>
    </citation>
    <scope>NUCLEOTIDE SEQUENCE [LARGE SCALE GENOMIC DNA]</scope>
    <source>
        <strain evidence="1 2">DSM 17734</strain>
    </source>
</reference>
<dbReference type="HOGENOM" id="CLU_2915021_0_0_9"/>
<dbReference type="RefSeq" id="WP_007785205.1">
    <property type="nucleotide sequence ID" value="NZ_CM001441.1"/>
</dbReference>
<proteinExistence type="predicted"/>
<accession>H5XW91</accession>
<dbReference type="AlphaFoldDB" id="H5XW91"/>
<evidence type="ECO:0000313" key="2">
    <source>
        <dbReference type="Proteomes" id="UP000005104"/>
    </source>
</evidence>
<protein>
    <submittedName>
        <fullName evidence="1">Uncharacterized protein</fullName>
    </submittedName>
</protein>
<dbReference type="Proteomes" id="UP000005104">
    <property type="component" value="Chromosome"/>
</dbReference>
<organism evidence="1 2">
    <name type="scientific">Desulfosporosinus youngiae DSM 17734</name>
    <dbReference type="NCBI Taxonomy" id="768710"/>
    <lineage>
        <taxon>Bacteria</taxon>
        <taxon>Bacillati</taxon>
        <taxon>Bacillota</taxon>
        <taxon>Clostridia</taxon>
        <taxon>Eubacteriales</taxon>
        <taxon>Desulfitobacteriaceae</taxon>
        <taxon>Desulfosporosinus</taxon>
    </lineage>
</organism>
<evidence type="ECO:0000313" key="1">
    <source>
        <dbReference type="EMBL" id="EHQ90684.1"/>
    </source>
</evidence>
<sequence length="61" mass="6909">MAENDVAGMPTRELKQAVKESSEYKMSLGPGHSRSYLQNLMGRRFPNKKFTRNHIPGGLFV</sequence>
<keyword evidence="2" id="KW-1185">Reference proteome</keyword>
<gene>
    <name evidence="1" type="ORF">DesyoDRAFT_3691</name>
</gene>
<name>H5XW91_9FIRM</name>